<dbReference type="OrthoDB" id="8480612at2"/>
<dbReference type="KEGG" id="yti:FNA67_20505"/>
<sequence length="407" mass="41942">MAERNTGPVKPPVLDLSARDTTQRPEEAPKPETKPDTKSEAKPEARPASKPEAGSKPGAPAAESGFHWAPALTGIIGGAILGTAITYGLLAWGVVPQPTPQTDPRIAALEKRLADASESSQATINTLTQRFSTLQNDFNARLEAANEAVAALKAQAPATVPDLTDFKAQLDALNARVESLGSGAGEAADTALSGDVEAMRQGLADLSGKLGTLEDKVGTADSKIAELSAEAQKAPELPAVQLPLLLSSLESAFDSGRPFATELEGLKAIVPGAVVPTSLSERAAQGLTRPDEVTRQFEAVLPDMLAATPGKPDADWTEAGLDWLKSMLAFRPAGEISGTTPEAIASQLEAAVARRDYGAATALLSALPEPMRAPAAAVSVEIAAHADADALLQSLRAQALAPAGTTP</sequence>
<keyword evidence="3" id="KW-1185">Reference proteome</keyword>
<evidence type="ECO:0000313" key="3">
    <source>
        <dbReference type="Proteomes" id="UP000321062"/>
    </source>
</evidence>
<dbReference type="RefSeq" id="WP_147657978.1">
    <property type="nucleotide sequence ID" value="NZ_BMFM01000001.1"/>
</dbReference>
<protein>
    <submittedName>
        <fullName evidence="2">Uncharacterized protein</fullName>
    </submittedName>
</protein>
<dbReference type="AlphaFoldDB" id="A0A5B9DU01"/>
<proteinExistence type="predicted"/>
<reference evidence="2 3" key="1">
    <citation type="journal article" date="2015" name="Int. J. Syst. Evol. Microbiol.">
        <title>Youhaiella tibetensis gen. nov., sp. nov., isolated from subsurface sediment.</title>
        <authorList>
            <person name="Wang Y.X."/>
            <person name="Huang F.Q."/>
            <person name="Nogi Y."/>
            <person name="Pang S.J."/>
            <person name="Wang P.K."/>
            <person name="Lv J."/>
        </authorList>
    </citation>
    <scope>NUCLEOTIDE SEQUENCE [LARGE SCALE GENOMIC DNA]</scope>
    <source>
        <strain evidence="3">fig4</strain>
    </source>
</reference>
<feature type="region of interest" description="Disordered" evidence="1">
    <location>
        <begin position="1"/>
        <end position="62"/>
    </location>
</feature>
<organism evidence="2 3">
    <name type="scientific">Paradevosia tibetensis</name>
    <dbReference type="NCBI Taxonomy" id="1447062"/>
    <lineage>
        <taxon>Bacteria</taxon>
        <taxon>Pseudomonadati</taxon>
        <taxon>Pseudomonadota</taxon>
        <taxon>Alphaproteobacteria</taxon>
        <taxon>Hyphomicrobiales</taxon>
        <taxon>Devosiaceae</taxon>
        <taxon>Paradevosia</taxon>
    </lineage>
</organism>
<dbReference type="EMBL" id="CP041690">
    <property type="protein sequence ID" value="QEE22395.1"/>
    <property type="molecule type" value="Genomic_DNA"/>
</dbReference>
<gene>
    <name evidence="2" type="ORF">FNA67_20505</name>
</gene>
<dbReference type="Proteomes" id="UP000321062">
    <property type="component" value="Chromosome"/>
</dbReference>
<accession>A0A5B9DU01</accession>
<name>A0A5B9DU01_9HYPH</name>
<evidence type="ECO:0000256" key="1">
    <source>
        <dbReference type="SAM" id="MobiDB-lite"/>
    </source>
</evidence>
<feature type="compositionally biased region" description="Basic and acidic residues" evidence="1">
    <location>
        <begin position="17"/>
        <end position="49"/>
    </location>
</feature>
<dbReference type="Gene3D" id="1.10.287.1490">
    <property type="match status" value="1"/>
</dbReference>
<evidence type="ECO:0000313" key="2">
    <source>
        <dbReference type="EMBL" id="QEE22395.1"/>
    </source>
</evidence>